<gene>
    <name evidence="1" type="ORF">KME25_18270</name>
</gene>
<dbReference type="Proteomes" id="UP000753908">
    <property type="component" value="Unassembled WGS sequence"/>
</dbReference>
<dbReference type="PANTHER" id="PTHR18901">
    <property type="entry name" value="2-DEOXYGLUCOSE-6-PHOSPHATE PHOSPHATASE 2"/>
    <property type="match status" value="1"/>
</dbReference>
<dbReference type="SFLD" id="SFLDS00003">
    <property type="entry name" value="Haloacid_Dehalogenase"/>
    <property type="match status" value="1"/>
</dbReference>
<evidence type="ECO:0000313" key="1">
    <source>
        <dbReference type="EMBL" id="MBW4546369.1"/>
    </source>
</evidence>
<sequence length="221" mass="24616">MNFKKITHVIYDLDGLLLDTEPLHLLMIQKIVSRYGKVFDPSIQSKFAGRNALDSARILVEVLALPITAQAFLEEREVFLDQLLPQAKPLPGAIRLTKHLHYHQIPQAVATSSARRPFRLKTTHYQEWFALFDCIVLGDDPTLKQGKPAPDIFLLAAQRLGASPKECLVFEDAHAGMEAALAAGMSVIVVPHAGVDKQLYRGASQILDSLTDFDPQLWQLP</sequence>
<reference evidence="1" key="1">
    <citation type="submission" date="2021-05" db="EMBL/GenBank/DDBJ databases">
        <authorList>
            <person name="Pietrasiak N."/>
            <person name="Ward R."/>
            <person name="Stajich J.E."/>
            <person name="Kurbessoian T."/>
        </authorList>
    </citation>
    <scope>NUCLEOTIDE SEQUENCE</scope>
    <source>
        <strain evidence="1">CPER-KK1</strain>
    </source>
</reference>
<dbReference type="SUPFAM" id="SSF56784">
    <property type="entry name" value="HAD-like"/>
    <property type="match status" value="1"/>
</dbReference>
<accession>A0A951PPH9</accession>
<protein>
    <submittedName>
        <fullName evidence="1">HAD-IA family hydrolase</fullName>
    </submittedName>
</protein>
<dbReference type="Gene3D" id="3.40.50.1000">
    <property type="entry name" value="HAD superfamily/HAD-like"/>
    <property type="match status" value="1"/>
</dbReference>
<dbReference type="InterPro" id="IPR023214">
    <property type="entry name" value="HAD_sf"/>
</dbReference>
<dbReference type="EMBL" id="JAHHIF010000024">
    <property type="protein sequence ID" value="MBW4546369.1"/>
    <property type="molecule type" value="Genomic_DNA"/>
</dbReference>
<proteinExistence type="predicted"/>
<dbReference type="InterPro" id="IPR023198">
    <property type="entry name" value="PGP-like_dom2"/>
</dbReference>
<name>A0A951PPH9_9CYAN</name>
<dbReference type="AlphaFoldDB" id="A0A951PPH9"/>
<organism evidence="1 2">
    <name type="scientific">Symplocastrum torsivum CPER-KK1</name>
    <dbReference type="NCBI Taxonomy" id="450513"/>
    <lineage>
        <taxon>Bacteria</taxon>
        <taxon>Bacillati</taxon>
        <taxon>Cyanobacteriota</taxon>
        <taxon>Cyanophyceae</taxon>
        <taxon>Oscillatoriophycideae</taxon>
        <taxon>Oscillatoriales</taxon>
        <taxon>Microcoleaceae</taxon>
        <taxon>Symplocastrum</taxon>
    </lineage>
</organism>
<keyword evidence="1" id="KW-0378">Hydrolase</keyword>
<dbReference type="Gene3D" id="1.10.150.240">
    <property type="entry name" value="Putative phosphatase, domain 2"/>
    <property type="match status" value="1"/>
</dbReference>
<dbReference type="SFLD" id="SFLDG01129">
    <property type="entry name" value="C1.5:_HAD__Beta-PGM__Phosphata"/>
    <property type="match status" value="1"/>
</dbReference>
<dbReference type="NCBIfam" id="TIGR01509">
    <property type="entry name" value="HAD-SF-IA-v3"/>
    <property type="match status" value="1"/>
</dbReference>
<dbReference type="GO" id="GO:0043136">
    <property type="term" value="F:sn-glycerol 3-phosphatase activity"/>
    <property type="evidence" value="ECO:0007669"/>
    <property type="project" value="TreeGrafter"/>
</dbReference>
<reference evidence="1" key="2">
    <citation type="journal article" date="2022" name="Microbiol. Resour. Announc.">
        <title>Metagenome Sequencing to Explore Phylogenomics of Terrestrial Cyanobacteria.</title>
        <authorList>
            <person name="Ward R.D."/>
            <person name="Stajich J.E."/>
            <person name="Johansen J.R."/>
            <person name="Huntemann M."/>
            <person name="Clum A."/>
            <person name="Foster B."/>
            <person name="Foster B."/>
            <person name="Roux S."/>
            <person name="Palaniappan K."/>
            <person name="Varghese N."/>
            <person name="Mukherjee S."/>
            <person name="Reddy T.B.K."/>
            <person name="Daum C."/>
            <person name="Copeland A."/>
            <person name="Chen I.A."/>
            <person name="Ivanova N.N."/>
            <person name="Kyrpides N.C."/>
            <person name="Shapiro N."/>
            <person name="Eloe-Fadrosh E.A."/>
            <person name="Pietrasiak N."/>
        </authorList>
    </citation>
    <scope>NUCLEOTIDE SEQUENCE</scope>
    <source>
        <strain evidence="1">CPER-KK1</strain>
    </source>
</reference>
<dbReference type="GO" id="GO:0006114">
    <property type="term" value="P:glycerol biosynthetic process"/>
    <property type="evidence" value="ECO:0007669"/>
    <property type="project" value="TreeGrafter"/>
</dbReference>
<dbReference type="InterPro" id="IPR006439">
    <property type="entry name" value="HAD-SF_hydro_IA"/>
</dbReference>
<evidence type="ECO:0000313" key="2">
    <source>
        <dbReference type="Proteomes" id="UP000753908"/>
    </source>
</evidence>
<dbReference type="PANTHER" id="PTHR18901:SF44">
    <property type="entry name" value="OS01G0757900 PROTEIN"/>
    <property type="match status" value="1"/>
</dbReference>
<dbReference type="FunFam" id="3.40.50.1000:FF:000055">
    <property type="entry name" value="Haloacid dehalogenase-like hydrolase family protein"/>
    <property type="match status" value="1"/>
</dbReference>
<comment type="caution">
    <text evidence="1">The sequence shown here is derived from an EMBL/GenBank/DDBJ whole genome shotgun (WGS) entry which is preliminary data.</text>
</comment>
<dbReference type="Pfam" id="PF00702">
    <property type="entry name" value="Hydrolase"/>
    <property type="match status" value="1"/>
</dbReference>
<dbReference type="InterPro" id="IPR036412">
    <property type="entry name" value="HAD-like_sf"/>
</dbReference>